<dbReference type="GO" id="GO:0003676">
    <property type="term" value="F:nucleic acid binding"/>
    <property type="evidence" value="ECO:0007669"/>
    <property type="project" value="InterPro"/>
</dbReference>
<keyword evidence="2" id="KW-0804">Transcription</keyword>
<evidence type="ECO:0000256" key="2">
    <source>
        <dbReference type="ARBA" id="ARBA00022472"/>
    </source>
</evidence>
<dbReference type="InterPro" id="IPR038538">
    <property type="entry name" value="MTERF_sf"/>
</dbReference>
<dbReference type="SMART" id="SM00733">
    <property type="entry name" value="Mterf"/>
    <property type="match status" value="5"/>
</dbReference>
<keyword evidence="2" id="KW-0806">Transcription termination</keyword>
<dbReference type="Proteomes" id="UP001141552">
    <property type="component" value="Unassembled WGS sequence"/>
</dbReference>
<proteinExistence type="inferred from homology"/>
<dbReference type="AlphaFoldDB" id="A0A9Q0FL17"/>
<dbReference type="Pfam" id="PF02536">
    <property type="entry name" value="mTERF"/>
    <property type="match status" value="2"/>
</dbReference>
<evidence type="ECO:0000313" key="5">
    <source>
        <dbReference type="Proteomes" id="UP001141552"/>
    </source>
</evidence>
<feature type="non-terminal residue" evidence="4">
    <location>
        <position position="348"/>
    </location>
</feature>
<dbReference type="PANTHER" id="PTHR13068:SF166">
    <property type="entry name" value="TRANSCRIPTION TERMINATION FACTOR MTERF15, MITOCHONDRIAL-LIKE"/>
    <property type="match status" value="1"/>
</dbReference>
<comment type="similarity">
    <text evidence="1">Belongs to the mTERF family.</text>
</comment>
<keyword evidence="2" id="KW-0805">Transcription regulation</keyword>
<dbReference type="GO" id="GO:0006353">
    <property type="term" value="P:DNA-templated transcription termination"/>
    <property type="evidence" value="ECO:0007669"/>
    <property type="project" value="UniProtKB-KW"/>
</dbReference>
<dbReference type="Gene3D" id="1.25.70.10">
    <property type="entry name" value="Transcription termination factor 3, mitochondrial"/>
    <property type="match status" value="1"/>
</dbReference>
<sequence>GCISTNSTTASGIIRFAASYLTNTFGFNPESALRASKYLGFETAEHPESVINLLRTAYGFSQADIFELVKLHPLIFGCRVGTIRPKIEFLISKGASSPRDVVDVVARHPRILHRSLEDVIIPDLGCSDEEFIAALKKGSKIFFSRATDSDVSWSLESNIAYALIRWPEKLGGSGRVKEVVEELKEMGFDPSSKIFVRALIVRRGYNEPTWRKKIDVYMSWGFKEEEVFGMFKRDPLCMARSEKKISAVVDFFVIKLGWEISVIAKDPPFLGRSLEKRFIPRDSVIQSLLSRGLIEKNSYCPKVFKHRDEVFLDRYVNCYKCADELLKLYGKGRDEPQLEELEGGSECS</sequence>
<reference evidence="4" key="2">
    <citation type="journal article" date="2023" name="Plants (Basel)">
        <title>Annotation of the Turnera subulata (Passifloraceae) Draft Genome Reveals the S-Locus Evolved after the Divergence of Turneroideae from Passifloroideae in a Stepwise Manner.</title>
        <authorList>
            <person name="Henning P.M."/>
            <person name="Roalson E.H."/>
            <person name="Mir W."/>
            <person name="McCubbin A.G."/>
            <person name="Shore J.S."/>
        </authorList>
    </citation>
    <scope>NUCLEOTIDE SEQUENCE</scope>
    <source>
        <strain evidence="4">F60SS</strain>
    </source>
</reference>
<comment type="caution">
    <text evidence="4">The sequence shown here is derived from an EMBL/GenBank/DDBJ whole genome shotgun (WGS) entry which is preliminary data.</text>
</comment>
<feature type="non-terminal residue" evidence="4">
    <location>
        <position position="1"/>
    </location>
</feature>
<reference evidence="4" key="1">
    <citation type="submission" date="2022-02" db="EMBL/GenBank/DDBJ databases">
        <authorList>
            <person name="Henning P.M."/>
            <person name="McCubbin A.G."/>
            <person name="Shore J.S."/>
        </authorList>
    </citation>
    <scope>NUCLEOTIDE SEQUENCE</scope>
    <source>
        <strain evidence="4">F60SS</strain>
        <tissue evidence="4">Leaves</tissue>
    </source>
</reference>
<evidence type="ECO:0000256" key="3">
    <source>
        <dbReference type="ARBA" id="ARBA00022946"/>
    </source>
</evidence>
<dbReference type="FunFam" id="1.25.70.10:FF:000001">
    <property type="entry name" value="Mitochondrial transcription termination factor-like"/>
    <property type="match status" value="1"/>
</dbReference>
<protein>
    <submittedName>
        <fullName evidence="4">Uncharacterized protein</fullName>
    </submittedName>
</protein>
<dbReference type="OrthoDB" id="637682at2759"/>
<name>A0A9Q0FL17_9ROSI</name>
<gene>
    <name evidence="4" type="ORF">Tsubulata_048891</name>
</gene>
<evidence type="ECO:0000313" key="4">
    <source>
        <dbReference type="EMBL" id="KAJ4833433.1"/>
    </source>
</evidence>
<evidence type="ECO:0000256" key="1">
    <source>
        <dbReference type="ARBA" id="ARBA00007692"/>
    </source>
</evidence>
<dbReference type="PANTHER" id="PTHR13068">
    <property type="entry name" value="CGI-12 PROTEIN-RELATED"/>
    <property type="match status" value="1"/>
</dbReference>
<organism evidence="4 5">
    <name type="scientific">Turnera subulata</name>
    <dbReference type="NCBI Taxonomy" id="218843"/>
    <lineage>
        <taxon>Eukaryota</taxon>
        <taxon>Viridiplantae</taxon>
        <taxon>Streptophyta</taxon>
        <taxon>Embryophyta</taxon>
        <taxon>Tracheophyta</taxon>
        <taxon>Spermatophyta</taxon>
        <taxon>Magnoliopsida</taxon>
        <taxon>eudicotyledons</taxon>
        <taxon>Gunneridae</taxon>
        <taxon>Pentapetalae</taxon>
        <taxon>rosids</taxon>
        <taxon>fabids</taxon>
        <taxon>Malpighiales</taxon>
        <taxon>Passifloraceae</taxon>
        <taxon>Turnera</taxon>
    </lineage>
</organism>
<dbReference type="EMBL" id="JAKUCV010004950">
    <property type="protein sequence ID" value="KAJ4833433.1"/>
    <property type="molecule type" value="Genomic_DNA"/>
</dbReference>
<keyword evidence="3" id="KW-0809">Transit peptide</keyword>
<accession>A0A9Q0FL17</accession>
<dbReference type="InterPro" id="IPR003690">
    <property type="entry name" value="MTERF"/>
</dbReference>
<keyword evidence="5" id="KW-1185">Reference proteome</keyword>